<gene>
    <name evidence="2" type="ORF">H9639_00770</name>
</gene>
<keyword evidence="3" id="KW-1185">Reference proteome</keyword>
<dbReference type="RefSeq" id="WP_191806252.1">
    <property type="nucleotide sequence ID" value="NZ_JACSQD010000001.1"/>
</dbReference>
<evidence type="ECO:0000313" key="3">
    <source>
        <dbReference type="Proteomes" id="UP000609874"/>
    </source>
</evidence>
<keyword evidence="1" id="KW-1133">Transmembrane helix</keyword>
<sequence>MGNFSEGHANGLPGGKSPEQLRKDRWVFWGIVSVVPVLGLFVVGGPWAIGKYDEGHRTRIECTVTDANGGVSSASARGAASWSQVLIESSDCGTLTLSSGITESNRDDIAAELAQGGLYTFEIGEATNSLRWLTDVTGTIPKVWSFEKVG</sequence>
<comment type="caution">
    <text evidence="2">The sequence shown here is derived from an EMBL/GenBank/DDBJ whole genome shotgun (WGS) entry which is preliminary data.</text>
</comment>
<keyword evidence="1" id="KW-0812">Transmembrane</keyword>
<accession>A0ABR8UMR0</accession>
<name>A0ABR8UMR0_9MICC</name>
<evidence type="ECO:0000256" key="1">
    <source>
        <dbReference type="SAM" id="Phobius"/>
    </source>
</evidence>
<organism evidence="2 3">
    <name type="scientific">Arthrobacter gallicola</name>
    <dbReference type="NCBI Taxonomy" id="2762225"/>
    <lineage>
        <taxon>Bacteria</taxon>
        <taxon>Bacillati</taxon>
        <taxon>Actinomycetota</taxon>
        <taxon>Actinomycetes</taxon>
        <taxon>Micrococcales</taxon>
        <taxon>Micrococcaceae</taxon>
        <taxon>Arthrobacter</taxon>
    </lineage>
</organism>
<dbReference type="EMBL" id="JACSQD010000001">
    <property type="protein sequence ID" value="MBD7993837.1"/>
    <property type="molecule type" value="Genomic_DNA"/>
</dbReference>
<dbReference type="Proteomes" id="UP000609874">
    <property type="component" value="Unassembled WGS sequence"/>
</dbReference>
<proteinExistence type="predicted"/>
<reference evidence="2 3" key="1">
    <citation type="submission" date="2020-08" db="EMBL/GenBank/DDBJ databases">
        <title>A Genomic Blueprint of the Chicken Gut Microbiome.</title>
        <authorList>
            <person name="Gilroy R."/>
            <person name="Ravi A."/>
            <person name="Getino M."/>
            <person name="Pursley I."/>
            <person name="Horton D.L."/>
            <person name="Alikhan N.-F."/>
            <person name="Baker D."/>
            <person name="Gharbi K."/>
            <person name="Hall N."/>
            <person name="Watson M."/>
            <person name="Adriaenssens E.M."/>
            <person name="Foster-Nyarko E."/>
            <person name="Jarju S."/>
            <person name="Secka A."/>
            <person name="Antonio M."/>
            <person name="Oren A."/>
            <person name="Chaudhuri R."/>
            <person name="La Ragione R.M."/>
            <person name="Hildebrand F."/>
            <person name="Pallen M.J."/>
        </authorList>
    </citation>
    <scope>NUCLEOTIDE SEQUENCE [LARGE SCALE GENOMIC DNA]</scope>
    <source>
        <strain evidence="2 3">Sa2CUA1</strain>
    </source>
</reference>
<protein>
    <submittedName>
        <fullName evidence="2">Uncharacterized protein</fullName>
    </submittedName>
</protein>
<evidence type="ECO:0000313" key="2">
    <source>
        <dbReference type="EMBL" id="MBD7993837.1"/>
    </source>
</evidence>
<feature type="transmembrane region" description="Helical" evidence="1">
    <location>
        <begin position="26"/>
        <end position="49"/>
    </location>
</feature>
<keyword evidence="1" id="KW-0472">Membrane</keyword>